<dbReference type="InterPro" id="IPR015422">
    <property type="entry name" value="PyrdxlP-dep_Trfase_small"/>
</dbReference>
<accession>A0A382XGL1</accession>
<proteinExistence type="predicted"/>
<organism evidence="2">
    <name type="scientific">marine metagenome</name>
    <dbReference type="NCBI Taxonomy" id="408172"/>
    <lineage>
        <taxon>unclassified sequences</taxon>
        <taxon>metagenomes</taxon>
        <taxon>ecological metagenomes</taxon>
    </lineage>
</organism>
<dbReference type="GO" id="GO:0030170">
    <property type="term" value="F:pyridoxal phosphate binding"/>
    <property type="evidence" value="ECO:0007669"/>
    <property type="project" value="InterPro"/>
</dbReference>
<dbReference type="EMBL" id="UINC01167299">
    <property type="protein sequence ID" value="SVD69735.1"/>
    <property type="molecule type" value="Genomic_DNA"/>
</dbReference>
<feature type="non-terminal residue" evidence="2">
    <location>
        <position position="1"/>
    </location>
</feature>
<dbReference type="Gene3D" id="3.90.1150.10">
    <property type="entry name" value="Aspartate Aminotransferase, domain 1"/>
    <property type="match status" value="1"/>
</dbReference>
<dbReference type="InterPro" id="IPR015424">
    <property type="entry name" value="PyrdxlP-dep_Trfase"/>
</dbReference>
<dbReference type="AlphaFoldDB" id="A0A382XGL1"/>
<reference evidence="2" key="1">
    <citation type="submission" date="2018-05" db="EMBL/GenBank/DDBJ databases">
        <authorList>
            <person name="Lanie J.A."/>
            <person name="Ng W.-L."/>
            <person name="Kazmierczak K.M."/>
            <person name="Andrzejewski T.M."/>
            <person name="Davidsen T.M."/>
            <person name="Wayne K.J."/>
            <person name="Tettelin H."/>
            <person name="Glass J.I."/>
            <person name="Rusch D."/>
            <person name="Podicherti R."/>
            <person name="Tsui H.-C.T."/>
            <person name="Winkler M.E."/>
        </authorList>
    </citation>
    <scope>NUCLEOTIDE SEQUENCE</scope>
</reference>
<evidence type="ECO:0000313" key="2">
    <source>
        <dbReference type="EMBL" id="SVD69735.1"/>
    </source>
</evidence>
<evidence type="ECO:0000259" key="1">
    <source>
        <dbReference type="Pfam" id="PF00155"/>
    </source>
</evidence>
<feature type="domain" description="Aminotransferase class I/classII large" evidence="1">
    <location>
        <begin position="4"/>
        <end position="77"/>
    </location>
</feature>
<gene>
    <name evidence="2" type="ORF">METZ01_LOCUS422589</name>
</gene>
<dbReference type="Pfam" id="PF00155">
    <property type="entry name" value="Aminotran_1_2"/>
    <property type="match status" value="1"/>
</dbReference>
<protein>
    <recommendedName>
        <fullName evidence="1">Aminotransferase class I/classII large domain-containing protein</fullName>
    </recommendedName>
</protein>
<name>A0A382XGL1_9ZZZZ</name>
<dbReference type="InterPro" id="IPR004839">
    <property type="entry name" value="Aminotransferase_I/II_large"/>
</dbReference>
<sequence length="79" mass="8617">EFLQSCLQSLGIQSDFPQGAFYLWVASGSNDPWDLVKYLASEVGVLVTPGTFFGSSGHVRVAAVQTLEKLAVIRDRIDN</sequence>
<dbReference type="SUPFAM" id="SSF53383">
    <property type="entry name" value="PLP-dependent transferases"/>
    <property type="match status" value="1"/>
</dbReference>